<dbReference type="AlphaFoldDB" id="A0A1G9MV85"/>
<dbReference type="PROSITE" id="PS51257">
    <property type="entry name" value="PROKAR_LIPOPROTEIN"/>
    <property type="match status" value="1"/>
</dbReference>
<keyword evidence="7" id="KW-0732">Signal</keyword>
<evidence type="ECO:0000256" key="5">
    <source>
        <dbReference type="ARBA" id="ARBA00023295"/>
    </source>
</evidence>
<evidence type="ECO:0000256" key="3">
    <source>
        <dbReference type="ARBA" id="ARBA00012663"/>
    </source>
</evidence>
<dbReference type="GO" id="GO:0004563">
    <property type="term" value="F:beta-N-acetylhexosaminidase activity"/>
    <property type="evidence" value="ECO:0007669"/>
    <property type="project" value="UniProtKB-EC"/>
</dbReference>
<dbReference type="OrthoDB" id="9805821at2"/>
<feature type="signal peptide" evidence="7">
    <location>
        <begin position="1"/>
        <end position="20"/>
    </location>
</feature>
<evidence type="ECO:0000256" key="4">
    <source>
        <dbReference type="ARBA" id="ARBA00022801"/>
    </source>
</evidence>
<name>A0A1G9MV85_9ACTN</name>
<dbReference type="Gene3D" id="3.20.20.300">
    <property type="entry name" value="Glycoside hydrolase, family 3, N-terminal domain"/>
    <property type="match status" value="1"/>
</dbReference>
<evidence type="ECO:0000256" key="2">
    <source>
        <dbReference type="ARBA" id="ARBA00005336"/>
    </source>
</evidence>
<evidence type="ECO:0000313" key="9">
    <source>
        <dbReference type="EMBL" id="SDL78180.1"/>
    </source>
</evidence>
<dbReference type="InterPro" id="IPR017853">
    <property type="entry name" value="GH"/>
</dbReference>
<accession>A0A1G9MV85</accession>
<comment type="similarity">
    <text evidence="2">Belongs to the glycosyl hydrolase 3 family.</text>
</comment>
<evidence type="ECO:0000256" key="1">
    <source>
        <dbReference type="ARBA" id="ARBA00001231"/>
    </source>
</evidence>
<feature type="compositionally biased region" description="Low complexity" evidence="6">
    <location>
        <begin position="33"/>
        <end position="61"/>
    </location>
</feature>
<dbReference type="PANTHER" id="PTHR30480">
    <property type="entry name" value="BETA-HEXOSAMINIDASE-RELATED"/>
    <property type="match status" value="1"/>
</dbReference>
<reference evidence="9 10" key="1">
    <citation type="submission" date="2016-10" db="EMBL/GenBank/DDBJ databases">
        <authorList>
            <person name="de Groot N.N."/>
        </authorList>
    </citation>
    <scope>NUCLEOTIDE SEQUENCE [LARGE SCALE GENOMIC DNA]</scope>
    <source>
        <strain evidence="9 10">CGMCC 1.9159</strain>
    </source>
</reference>
<keyword evidence="5" id="KW-0326">Glycosidase</keyword>
<dbReference type="EMBL" id="FNGP01000006">
    <property type="protein sequence ID" value="SDL78180.1"/>
    <property type="molecule type" value="Genomic_DNA"/>
</dbReference>
<dbReference type="RefSeq" id="WP_093253395.1">
    <property type="nucleotide sequence ID" value="NZ_FNGP01000006.1"/>
</dbReference>
<feature type="chain" id="PRO_5038466852" description="beta-N-acetylhexosaminidase" evidence="7">
    <location>
        <begin position="21"/>
        <end position="405"/>
    </location>
</feature>
<dbReference type="GO" id="GO:0005975">
    <property type="term" value="P:carbohydrate metabolic process"/>
    <property type="evidence" value="ECO:0007669"/>
    <property type="project" value="InterPro"/>
</dbReference>
<dbReference type="EC" id="3.2.1.52" evidence="3"/>
<keyword evidence="10" id="KW-1185">Reference proteome</keyword>
<gene>
    <name evidence="9" type="ORF">SAMN04488242_2776</name>
</gene>
<dbReference type="InterPro" id="IPR036962">
    <property type="entry name" value="Glyco_hydro_3_N_sf"/>
</dbReference>
<dbReference type="PANTHER" id="PTHR30480:SF13">
    <property type="entry name" value="BETA-HEXOSAMINIDASE"/>
    <property type="match status" value="1"/>
</dbReference>
<keyword evidence="4" id="KW-0378">Hydrolase</keyword>
<feature type="region of interest" description="Disordered" evidence="6">
    <location>
        <begin position="31"/>
        <end position="65"/>
    </location>
</feature>
<proteinExistence type="inferred from homology"/>
<dbReference type="Pfam" id="PF00933">
    <property type="entry name" value="Glyco_hydro_3"/>
    <property type="match status" value="1"/>
</dbReference>
<dbReference type="SUPFAM" id="SSF51445">
    <property type="entry name" value="(Trans)glycosidases"/>
    <property type="match status" value="1"/>
</dbReference>
<evidence type="ECO:0000256" key="6">
    <source>
        <dbReference type="SAM" id="MobiDB-lite"/>
    </source>
</evidence>
<dbReference type="GO" id="GO:0009254">
    <property type="term" value="P:peptidoglycan turnover"/>
    <property type="evidence" value="ECO:0007669"/>
    <property type="project" value="TreeGrafter"/>
</dbReference>
<dbReference type="InterPro" id="IPR001764">
    <property type="entry name" value="Glyco_hydro_3_N"/>
</dbReference>
<dbReference type="InterPro" id="IPR050226">
    <property type="entry name" value="NagZ_Beta-hexosaminidase"/>
</dbReference>
<organism evidence="9 10">
    <name type="scientific">Tessaracoccus oleiagri</name>
    <dbReference type="NCBI Taxonomy" id="686624"/>
    <lineage>
        <taxon>Bacteria</taxon>
        <taxon>Bacillati</taxon>
        <taxon>Actinomycetota</taxon>
        <taxon>Actinomycetes</taxon>
        <taxon>Propionibacteriales</taxon>
        <taxon>Propionibacteriaceae</taxon>
        <taxon>Tessaracoccus</taxon>
    </lineage>
</organism>
<evidence type="ECO:0000313" key="10">
    <source>
        <dbReference type="Proteomes" id="UP000199475"/>
    </source>
</evidence>
<comment type="catalytic activity">
    <reaction evidence="1">
        <text>Hydrolysis of terminal non-reducing N-acetyl-D-hexosamine residues in N-acetyl-beta-D-hexosaminides.</text>
        <dbReference type="EC" id="3.2.1.52"/>
    </reaction>
</comment>
<feature type="domain" description="Glycoside hydrolase family 3 N-terminal" evidence="8">
    <location>
        <begin position="75"/>
        <end position="394"/>
    </location>
</feature>
<dbReference type="Proteomes" id="UP000199475">
    <property type="component" value="Unassembled WGS sequence"/>
</dbReference>
<dbReference type="STRING" id="686624.SAMN04488242_2776"/>
<protein>
    <recommendedName>
        <fullName evidence="3">beta-N-acetylhexosaminidase</fullName>
        <ecNumber evidence="3">3.2.1.52</ecNumber>
    </recommendedName>
</protein>
<evidence type="ECO:0000256" key="7">
    <source>
        <dbReference type="SAM" id="SignalP"/>
    </source>
</evidence>
<evidence type="ECO:0000259" key="8">
    <source>
        <dbReference type="Pfam" id="PF00933"/>
    </source>
</evidence>
<sequence length="405" mass="41048">MGRPALALAACAVLALSACAPAPLVTRPGLSGGASASAQGAPQQEASTTVASSSPSESSPVDACRAKADGLTAAEQAGQLLMVGVPTGGLDSQTATAIRQSRAGSVVLLGSGDTGVRSAAKVSAAVGALGSSELPMLVAVDQEGGRVQRLQGEGFTRIPTAVEQGELDPAELRAQAETWGDELRRAGVRFNLAPTADVVPEDKVTSNAPIGQLQRHYNTEPAGAARSVVAFVEGMSEAGVATSLKHFPGLGRVEENTDFAAATDTETTVDDPGWAPFVDGIAAGASSVMISSAVFERIDPDYEAVFSHRIITEILRDGLGFDGVVIADDLGAAEAVADTPPGDRAVLFLEAGGDLVINADPSLAPEMAQAIVATMDDDPEFAENVATSVARVLALKESVGSGTCD</sequence>